<dbReference type="Proteomes" id="UP000031449">
    <property type="component" value="Plasmid unnamed"/>
</dbReference>
<dbReference type="AlphaFoldDB" id="A0A0B5AXU0"/>
<dbReference type="HOGENOM" id="CLU_1501567_0_0_9"/>
<evidence type="ECO:0000313" key="2">
    <source>
        <dbReference type="Proteomes" id="UP000031449"/>
    </source>
</evidence>
<evidence type="ECO:0000313" key="1">
    <source>
        <dbReference type="EMBL" id="AJD93348.1"/>
    </source>
</evidence>
<proteinExistence type="predicted"/>
<dbReference type="BioCyc" id="JESP1508404:G14D9-13314-MONOMER"/>
<reference evidence="1 2" key="1">
    <citation type="submission" date="2014-08" db="EMBL/GenBank/DDBJ databases">
        <title>Complete genome of a marine bacteria Jeotgalibacillus malaysiensis.</title>
        <authorList>
            <person name="Yaakop A.S."/>
            <person name="Chan K.-G."/>
            <person name="Goh K.M."/>
        </authorList>
    </citation>
    <scope>NUCLEOTIDE SEQUENCE [LARGE SCALE GENOMIC DNA]</scope>
    <source>
        <strain evidence="1 2">D5</strain>
        <plasmid evidence="2">Plasmid</plasmid>
    </source>
</reference>
<dbReference type="EMBL" id="CP009417">
    <property type="protein sequence ID" value="AJD93348.1"/>
    <property type="molecule type" value="Genomic_DNA"/>
</dbReference>
<sequence>MVKRKEFLYDQERERMKQLQEPLGMRVENYEEAWEEGRFESRTGMTNKQSMDAPYKFHGRWEWWEGDNFTYGYRKKTWNTRKRKNAKSRKPKAKKYYRKSRSKRVFTEDVIPVHVELWVQERDEHTAYMISMGRMPSCKCKGCQYPLAFKYMDNHDMALCHDCAEGLRDESFINEMKGA</sequence>
<dbReference type="KEGG" id="jeo:JMA_40300"/>
<keyword evidence="1" id="KW-0614">Plasmid</keyword>
<protein>
    <submittedName>
        <fullName evidence="1">Uncharacterized protein</fullName>
    </submittedName>
</protein>
<gene>
    <name evidence="1" type="ORF">JMA_40300</name>
</gene>
<organism evidence="1 2">
    <name type="scientific">Jeotgalibacillus malaysiensis</name>
    <dbReference type="NCBI Taxonomy" id="1508404"/>
    <lineage>
        <taxon>Bacteria</taxon>
        <taxon>Bacillati</taxon>
        <taxon>Bacillota</taxon>
        <taxon>Bacilli</taxon>
        <taxon>Bacillales</taxon>
        <taxon>Caryophanaceae</taxon>
        <taxon>Jeotgalibacillus</taxon>
    </lineage>
</organism>
<name>A0A0B5AXU0_9BACL</name>
<geneLocation type="plasmid" evidence="2"/>
<accession>A0A0B5AXU0</accession>
<keyword evidence="2" id="KW-1185">Reference proteome</keyword>